<evidence type="ECO:0000256" key="7">
    <source>
        <dbReference type="SAM" id="MobiDB-lite"/>
    </source>
</evidence>
<dbReference type="CDD" id="cd17321">
    <property type="entry name" value="MFS_MMR_MDR_like"/>
    <property type="match status" value="1"/>
</dbReference>
<evidence type="ECO:0000256" key="6">
    <source>
        <dbReference type="ARBA" id="ARBA00023136"/>
    </source>
</evidence>
<evidence type="ECO:0000256" key="5">
    <source>
        <dbReference type="ARBA" id="ARBA00022989"/>
    </source>
</evidence>
<dbReference type="InterPro" id="IPR011701">
    <property type="entry name" value="MFS"/>
</dbReference>
<evidence type="ECO:0000256" key="2">
    <source>
        <dbReference type="ARBA" id="ARBA00022448"/>
    </source>
</evidence>
<dbReference type="GO" id="GO:0022857">
    <property type="term" value="F:transmembrane transporter activity"/>
    <property type="evidence" value="ECO:0007669"/>
    <property type="project" value="InterPro"/>
</dbReference>
<dbReference type="PROSITE" id="PS50850">
    <property type="entry name" value="MFS"/>
    <property type="match status" value="1"/>
</dbReference>
<feature type="transmembrane region" description="Helical" evidence="8">
    <location>
        <begin position="231"/>
        <end position="254"/>
    </location>
</feature>
<feature type="transmembrane region" description="Helical" evidence="8">
    <location>
        <begin position="275"/>
        <end position="295"/>
    </location>
</feature>
<comment type="subcellular location">
    <subcellularLocation>
        <location evidence="1">Cell membrane</location>
        <topology evidence="1">Multi-pass membrane protein</topology>
    </subcellularLocation>
</comment>
<feature type="transmembrane region" description="Helical" evidence="8">
    <location>
        <begin position="139"/>
        <end position="161"/>
    </location>
</feature>
<dbReference type="InterPro" id="IPR036259">
    <property type="entry name" value="MFS_trans_sf"/>
</dbReference>
<keyword evidence="3" id="KW-1003">Cell membrane</keyword>
<protein>
    <submittedName>
        <fullName evidence="10">DHA2 family efflux MFS transporter permease subunit</fullName>
    </submittedName>
</protein>
<keyword evidence="4 8" id="KW-0812">Transmembrane</keyword>
<keyword evidence="11" id="KW-1185">Reference proteome</keyword>
<accession>A0A931G5Z5</accession>
<proteinExistence type="predicted"/>
<dbReference type="NCBIfam" id="TIGR00711">
    <property type="entry name" value="efflux_EmrB"/>
    <property type="match status" value="1"/>
</dbReference>
<sequence length="513" mass="53843">MKTHAVPTGRARSFALVSLFLASFMELLDATIVNVALPQIEQSLGAENSELQWMVASYTLALAIGLITGSRLGDIYGRKRLFVVGVILFTLSSVLCGLAMNPEMLIASRGLQGFAAAAMIPQVLSSIQVMYKPSERAGAMAGFSALAGVAAVSGPILGAVLTDADLFGWGWRTIFFVNVPVGVFAVLCAIRFIPESAAPVRHRLDIPGVLMLAAGMLGILYPLTMGREQDWPLWTFLMMAAGVLVLISFVLLQWREERGGGEPLVAVSLFKNRSFAAGIALMMLFFIPMNGFFLIQTLFLQLGLDYPILESGLTMIPFSVMVPILAGLSAAILAKKIGKVVLQLGPLVIAAGFVVLILTVQAAGAGVTPWQLIAGLALGGAGFGMVVAPVGIFVLSEVPLMRAGSASGLFNTTTQLSGALGVAIVGTIFFNALDTSTGTSRSAVFEGAYTGTMWIMAGAMVLAAIVASFLPRWASEADPMEADLLEADRSDPMESPEGDGAGEPAQTAESSLV</sequence>
<evidence type="ECO:0000313" key="11">
    <source>
        <dbReference type="Proteomes" id="UP000655366"/>
    </source>
</evidence>
<evidence type="ECO:0000313" key="10">
    <source>
        <dbReference type="EMBL" id="MBG0740488.1"/>
    </source>
</evidence>
<dbReference type="PANTHER" id="PTHR42718:SF39">
    <property type="entry name" value="ACTINORHODIN TRANSPORTER-RELATED"/>
    <property type="match status" value="1"/>
</dbReference>
<organism evidence="10 11">
    <name type="scientific">Arthrobacter terrae</name>
    <dbReference type="NCBI Taxonomy" id="2935737"/>
    <lineage>
        <taxon>Bacteria</taxon>
        <taxon>Bacillati</taxon>
        <taxon>Actinomycetota</taxon>
        <taxon>Actinomycetes</taxon>
        <taxon>Micrococcales</taxon>
        <taxon>Micrococcaceae</taxon>
        <taxon>Arthrobacter</taxon>
    </lineage>
</organism>
<dbReference type="EMBL" id="JADNYM010000017">
    <property type="protein sequence ID" value="MBG0740488.1"/>
    <property type="molecule type" value="Genomic_DNA"/>
</dbReference>
<evidence type="ECO:0000256" key="3">
    <source>
        <dbReference type="ARBA" id="ARBA00022475"/>
    </source>
</evidence>
<dbReference type="InterPro" id="IPR020846">
    <property type="entry name" value="MFS_dom"/>
</dbReference>
<feature type="transmembrane region" description="Helical" evidence="8">
    <location>
        <begin position="453"/>
        <end position="470"/>
    </location>
</feature>
<name>A0A931G5Z5_9MICC</name>
<gene>
    <name evidence="10" type="ORF">IV500_13970</name>
</gene>
<feature type="transmembrane region" description="Helical" evidence="8">
    <location>
        <begin position="370"/>
        <end position="395"/>
    </location>
</feature>
<keyword evidence="6 8" id="KW-0472">Membrane</keyword>
<dbReference type="RefSeq" id="WP_196397411.1">
    <property type="nucleotide sequence ID" value="NZ_JADNYM010000017.1"/>
</dbReference>
<dbReference type="PRINTS" id="PR01036">
    <property type="entry name" value="TCRTETB"/>
</dbReference>
<dbReference type="Pfam" id="PF07690">
    <property type="entry name" value="MFS_1"/>
    <property type="match status" value="1"/>
</dbReference>
<comment type="caution">
    <text evidence="10">The sequence shown here is derived from an EMBL/GenBank/DDBJ whole genome shotgun (WGS) entry which is preliminary data.</text>
</comment>
<keyword evidence="5 8" id="KW-1133">Transmembrane helix</keyword>
<dbReference type="Gene3D" id="1.20.1250.20">
    <property type="entry name" value="MFS general substrate transporter like domains"/>
    <property type="match status" value="1"/>
</dbReference>
<feature type="transmembrane region" description="Helical" evidence="8">
    <location>
        <begin position="51"/>
        <end position="69"/>
    </location>
</feature>
<feature type="transmembrane region" description="Helical" evidence="8">
    <location>
        <begin position="206"/>
        <end position="225"/>
    </location>
</feature>
<reference evidence="10 11" key="1">
    <citation type="submission" date="2020-11" db="EMBL/GenBank/DDBJ databases">
        <title>Arthrobacter antarcticus sp. nov., isolated from Antarctic Soil.</title>
        <authorList>
            <person name="Li J."/>
        </authorList>
    </citation>
    <scope>NUCLEOTIDE SEQUENCE [LARGE SCALE GENOMIC DNA]</scope>
    <source>
        <strain evidence="10 11">Z1-20</strain>
    </source>
</reference>
<dbReference type="Gene3D" id="1.20.1720.10">
    <property type="entry name" value="Multidrug resistance protein D"/>
    <property type="match status" value="1"/>
</dbReference>
<feature type="transmembrane region" description="Helical" evidence="8">
    <location>
        <begin position="173"/>
        <end position="194"/>
    </location>
</feature>
<feature type="transmembrane region" description="Helical" evidence="8">
    <location>
        <begin position="341"/>
        <end position="364"/>
    </location>
</feature>
<dbReference type="SUPFAM" id="SSF103473">
    <property type="entry name" value="MFS general substrate transporter"/>
    <property type="match status" value="1"/>
</dbReference>
<evidence type="ECO:0000259" key="9">
    <source>
        <dbReference type="PROSITE" id="PS50850"/>
    </source>
</evidence>
<evidence type="ECO:0000256" key="1">
    <source>
        <dbReference type="ARBA" id="ARBA00004651"/>
    </source>
</evidence>
<evidence type="ECO:0000256" key="8">
    <source>
        <dbReference type="SAM" id="Phobius"/>
    </source>
</evidence>
<keyword evidence="2" id="KW-0813">Transport</keyword>
<dbReference type="PANTHER" id="PTHR42718">
    <property type="entry name" value="MAJOR FACILITATOR SUPERFAMILY MULTIDRUG TRANSPORTER MFSC"/>
    <property type="match status" value="1"/>
</dbReference>
<dbReference type="Proteomes" id="UP000655366">
    <property type="component" value="Unassembled WGS sequence"/>
</dbReference>
<evidence type="ECO:0000256" key="4">
    <source>
        <dbReference type="ARBA" id="ARBA00022692"/>
    </source>
</evidence>
<feature type="transmembrane region" description="Helical" evidence="8">
    <location>
        <begin position="81"/>
        <end position="100"/>
    </location>
</feature>
<feature type="domain" description="Major facilitator superfamily (MFS) profile" evidence="9">
    <location>
        <begin position="15"/>
        <end position="475"/>
    </location>
</feature>
<feature type="transmembrane region" description="Helical" evidence="8">
    <location>
        <begin position="315"/>
        <end position="334"/>
    </location>
</feature>
<feature type="transmembrane region" description="Helical" evidence="8">
    <location>
        <begin position="106"/>
        <end position="127"/>
    </location>
</feature>
<feature type="transmembrane region" description="Helical" evidence="8">
    <location>
        <begin position="416"/>
        <end position="433"/>
    </location>
</feature>
<dbReference type="GO" id="GO:0005886">
    <property type="term" value="C:plasma membrane"/>
    <property type="evidence" value="ECO:0007669"/>
    <property type="project" value="UniProtKB-SubCell"/>
</dbReference>
<dbReference type="InterPro" id="IPR004638">
    <property type="entry name" value="EmrB-like"/>
</dbReference>
<dbReference type="AlphaFoldDB" id="A0A931G5Z5"/>
<feature type="region of interest" description="Disordered" evidence="7">
    <location>
        <begin position="481"/>
        <end position="513"/>
    </location>
</feature>